<keyword evidence="2" id="KW-1185">Reference proteome</keyword>
<dbReference type="EMBL" id="BSRI01000001">
    <property type="protein sequence ID" value="GLV55911.1"/>
    <property type="molecule type" value="Genomic_DNA"/>
</dbReference>
<organism evidence="1 2">
    <name type="scientific">Dictyobacter halimunensis</name>
    <dbReference type="NCBI Taxonomy" id="3026934"/>
    <lineage>
        <taxon>Bacteria</taxon>
        <taxon>Bacillati</taxon>
        <taxon>Chloroflexota</taxon>
        <taxon>Ktedonobacteria</taxon>
        <taxon>Ktedonobacterales</taxon>
        <taxon>Dictyobacteraceae</taxon>
        <taxon>Dictyobacter</taxon>
    </lineage>
</organism>
<gene>
    <name evidence="1" type="ORF">KDH_27550</name>
</gene>
<reference evidence="1 2" key="1">
    <citation type="submission" date="2023-02" db="EMBL/GenBank/DDBJ databases">
        <title>Dictyobacter halimunensis sp. nov., a new member of the class Ktedonobacteria from forest soil in a geothermal area.</title>
        <authorList>
            <person name="Rachmania M.K."/>
            <person name="Ningsih F."/>
            <person name="Sakai Y."/>
            <person name="Yabe S."/>
            <person name="Yokota A."/>
            <person name="Sjamsuridzal W."/>
        </authorList>
    </citation>
    <scope>NUCLEOTIDE SEQUENCE [LARGE SCALE GENOMIC DNA]</scope>
    <source>
        <strain evidence="1 2">S3.2.2.5</strain>
    </source>
</reference>
<evidence type="ECO:0000313" key="2">
    <source>
        <dbReference type="Proteomes" id="UP001344906"/>
    </source>
</evidence>
<proteinExistence type="predicted"/>
<protein>
    <submittedName>
        <fullName evidence="1">Uncharacterized protein</fullName>
    </submittedName>
</protein>
<name>A0ABQ6FSX8_9CHLR</name>
<evidence type="ECO:0000313" key="1">
    <source>
        <dbReference type="EMBL" id="GLV55911.1"/>
    </source>
</evidence>
<sequence>MYVGASKAARLTERMEARDEILKFQTHVEMIPQEKAAVEGDIETLSELIHADADIPPPELPHEDFQFNTQLPCHPNALLPDETPTELVALGRELAELNRALVEVSKRTDGRNASVRSLKKRVSEITKQMATLDQVTGLAKVHPDQ</sequence>
<accession>A0ABQ6FSX8</accession>
<dbReference type="Proteomes" id="UP001344906">
    <property type="component" value="Unassembled WGS sequence"/>
</dbReference>
<comment type="caution">
    <text evidence="1">The sequence shown here is derived from an EMBL/GenBank/DDBJ whole genome shotgun (WGS) entry which is preliminary data.</text>
</comment>